<dbReference type="Pfam" id="PF03167">
    <property type="entry name" value="UDG"/>
    <property type="match status" value="1"/>
</dbReference>
<gene>
    <name evidence="2" type="ORF">P4S50_09650</name>
</gene>
<accession>A0ABY8E9Q7</accession>
<dbReference type="Proteomes" id="UP001222800">
    <property type="component" value="Chromosome"/>
</dbReference>
<sequence>MIYDSRIVDIHYDTMVNSIPILLMNEAPGPREAESGIPLFGHQGSNLYRTLLNFNINWVANFNNNQSFTWPIKLRDEYKKLTLKNETNLILKDDFLNLRKKYIACTNSYPRWPKSSPDSTDFVDPNKRDVISNDNLERIRNEIQLVQPRILLICGEFAYLACTGNVLQNPAQLEFQEIIENDKDQIELRLQYKFELIIYMGHTRRWNFNRTKLLSTFNEIKNHLDW</sequence>
<dbReference type="SUPFAM" id="SSF52141">
    <property type="entry name" value="Uracil-DNA glycosylase-like"/>
    <property type="match status" value="1"/>
</dbReference>
<name>A0ABY8E9Q7_9FIRM</name>
<evidence type="ECO:0000313" key="3">
    <source>
        <dbReference type="Proteomes" id="UP001222800"/>
    </source>
</evidence>
<proteinExistence type="predicted"/>
<dbReference type="Gene3D" id="3.40.470.10">
    <property type="entry name" value="Uracil-DNA glycosylase-like domain"/>
    <property type="match status" value="1"/>
</dbReference>
<feature type="domain" description="Uracil-DNA glycosylase-like" evidence="1">
    <location>
        <begin position="20"/>
        <end position="213"/>
    </location>
</feature>
<evidence type="ECO:0000313" key="2">
    <source>
        <dbReference type="EMBL" id="WFD08665.1"/>
    </source>
</evidence>
<dbReference type="InterPro" id="IPR036895">
    <property type="entry name" value="Uracil-DNA_glycosylase-like_sf"/>
</dbReference>
<organism evidence="2 3">
    <name type="scientific">Tepidibacter hydrothermalis</name>
    <dbReference type="NCBI Taxonomy" id="3036126"/>
    <lineage>
        <taxon>Bacteria</taxon>
        <taxon>Bacillati</taxon>
        <taxon>Bacillota</taxon>
        <taxon>Clostridia</taxon>
        <taxon>Peptostreptococcales</taxon>
        <taxon>Peptostreptococcaceae</taxon>
        <taxon>Tepidibacter</taxon>
    </lineage>
</organism>
<reference evidence="2 3" key="1">
    <citation type="submission" date="2023-03" db="EMBL/GenBank/DDBJ databases">
        <title>Complete genome sequence of Tepidibacter sp. SWIR-1, isolated from a deep-sea hydrothermal vent.</title>
        <authorList>
            <person name="Li X."/>
        </authorList>
    </citation>
    <scope>NUCLEOTIDE SEQUENCE [LARGE SCALE GENOMIC DNA]</scope>
    <source>
        <strain evidence="2 3">SWIR-1</strain>
    </source>
</reference>
<keyword evidence="3" id="KW-1185">Reference proteome</keyword>
<dbReference type="EMBL" id="CP120733">
    <property type="protein sequence ID" value="WFD08665.1"/>
    <property type="molecule type" value="Genomic_DNA"/>
</dbReference>
<dbReference type="InterPro" id="IPR005122">
    <property type="entry name" value="Uracil-DNA_glycosylase-like"/>
</dbReference>
<evidence type="ECO:0000259" key="1">
    <source>
        <dbReference type="Pfam" id="PF03167"/>
    </source>
</evidence>
<protein>
    <recommendedName>
        <fullName evidence="1">Uracil-DNA glycosylase-like domain-containing protein</fullName>
    </recommendedName>
</protein>
<dbReference type="RefSeq" id="WP_277730573.1">
    <property type="nucleotide sequence ID" value="NZ_CP120733.1"/>
</dbReference>